<dbReference type="Proteomes" id="UP000838412">
    <property type="component" value="Chromosome 15"/>
</dbReference>
<dbReference type="InterPro" id="IPR032675">
    <property type="entry name" value="LRR_dom_sf"/>
</dbReference>
<accession>A0A8J9Z312</accession>
<gene>
    <name evidence="1" type="primary">C10orf11</name>
    <name evidence="1" type="ORF">BLAG_LOCUS8333</name>
</gene>
<dbReference type="EMBL" id="OV696700">
    <property type="protein sequence ID" value="CAH1246236.1"/>
    <property type="molecule type" value="Genomic_DNA"/>
</dbReference>
<dbReference type="SUPFAM" id="SSF52058">
    <property type="entry name" value="L domain-like"/>
    <property type="match status" value="1"/>
</dbReference>
<dbReference type="InterPro" id="IPR043313">
    <property type="entry name" value="LRMDA"/>
</dbReference>
<dbReference type="OrthoDB" id="272149at2759"/>
<dbReference type="PANTHER" id="PTHR46282:SF2">
    <property type="entry name" value="LEUCINE-RICH MELANOCYTE DIFFERENTIATION-ASSOCIATED PROTEIN"/>
    <property type="match status" value="1"/>
</dbReference>
<keyword evidence="2" id="KW-1185">Reference proteome</keyword>
<dbReference type="PANTHER" id="PTHR46282">
    <property type="entry name" value="LEUCINE-RICH MELANOCYTE DIFFERENTIATION-ASSOCIATED PROTEIN"/>
    <property type="match status" value="1"/>
</dbReference>
<name>A0A8J9Z312_BRALA</name>
<evidence type="ECO:0000313" key="1">
    <source>
        <dbReference type="EMBL" id="CAH1246236.1"/>
    </source>
</evidence>
<dbReference type="AlphaFoldDB" id="A0A8J9Z312"/>
<protein>
    <submittedName>
        <fullName evidence="1">C10orf11 protein</fullName>
    </submittedName>
</protein>
<dbReference type="Gene3D" id="3.80.10.10">
    <property type="entry name" value="Ribonuclease Inhibitor"/>
    <property type="match status" value="1"/>
</dbReference>
<sequence>MSVIRRSLDGLSSFPELEELIVDNNELDDGVVFPRLPTLHTLMINKNRISFLRQAVAALTEAMRCAKGVNYGHLSQSRAISPASLGTS</sequence>
<evidence type="ECO:0000313" key="2">
    <source>
        <dbReference type="Proteomes" id="UP000838412"/>
    </source>
</evidence>
<reference evidence="1" key="1">
    <citation type="submission" date="2022-01" db="EMBL/GenBank/DDBJ databases">
        <authorList>
            <person name="Braso-Vives M."/>
        </authorList>
    </citation>
    <scope>NUCLEOTIDE SEQUENCE</scope>
</reference>
<proteinExistence type="predicted"/>
<organism evidence="1 2">
    <name type="scientific">Branchiostoma lanceolatum</name>
    <name type="common">Common lancelet</name>
    <name type="synonym">Amphioxus lanceolatum</name>
    <dbReference type="NCBI Taxonomy" id="7740"/>
    <lineage>
        <taxon>Eukaryota</taxon>
        <taxon>Metazoa</taxon>
        <taxon>Chordata</taxon>
        <taxon>Cephalochordata</taxon>
        <taxon>Leptocardii</taxon>
        <taxon>Amphioxiformes</taxon>
        <taxon>Branchiostomatidae</taxon>
        <taxon>Branchiostoma</taxon>
    </lineage>
</organism>